<keyword evidence="2" id="KW-1185">Reference proteome</keyword>
<evidence type="ECO:0000313" key="2">
    <source>
        <dbReference type="Proteomes" id="UP001164539"/>
    </source>
</evidence>
<sequence length="118" mass="13522">MAHILGRFEVSYGSFSIAEAFADKLLSWFPMYYHLKFAFLVWLQLPSADVKLISTHQAEIELGRNMILKVFWSDQPKGCNAIECPAEITTDAKSDQDHEHGLRADIRSLCHRQINLMP</sequence>
<organism evidence="1 2">
    <name type="scientific">Melia azedarach</name>
    <name type="common">Chinaberry tree</name>
    <dbReference type="NCBI Taxonomy" id="155640"/>
    <lineage>
        <taxon>Eukaryota</taxon>
        <taxon>Viridiplantae</taxon>
        <taxon>Streptophyta</taxon>
        <taxon>Embryophyta</taxon>
        <taxon>Tracheophyta</taxon>
        <taxon>Spermatophyta</taxon>
        <taxon>Magnoliopsida</taxon>
        <taxon>eudicotyledons</taxon>
        <taxon>Gunneridae</taxon>
        <taxon>Pentapetalae</taxon>
        <taxon>rosids</taxon>
        <taxon>malvids</taxon>
        <taxon>Sapindales</taxon>
        <taxon>Meliaceae</taxon>
        <taxon>Melia</taxon>
    </lineage>
</organism>
<reference evidence="1 2" key="1">
    <citation type="journal article" date="2023" name="Science">
        <title>Complex scaffold remodeling in plant triterpene biosynthesis.</title>
        <authorList>
            <person name="De La Pena R."/>
            <person name="Hodgson H."/>
            <person name="Liu J.C."/>
            <person name="Stephenson M.J."/>
            <person name="Martin A.C."/>
            <person name="Owen C."/>
            <person name="Harkess A."/>
            <person name="Leebens-Mack J."/>
            <person name="Jimenez L.E."/>
            <person name="Osbourn A."/>
            <person name="Sattely E.S."/>
        </authorList>
    </citation>
    <scope>NUCLEOTIDE SEQUENCE [LARGE SCALE GENOMIC DNA]</scope>
    <source>
        <strain evidence="2">cv. JPN11</strain>
        <tissue evidence="1">Leaf</tissue>
    </source>
</reference>
<gene>
    <name evidence="1" type="ORF">OWV82_012944</name>
</gene>
<accession>A0ACC1XU31</accession>
<name>A0ACC1XU31_MELAZ</name>
<proteinExistence type="predicted"/>
<dbReference type="Proteomes" id="UP001164539">
    <property type="component" value="Chromosome 7"/>
</dbReference>
<protein>
    <submittedName>
        <fullName evidence="1">HVA22-like protein</fullName>
    </submittedName>
</protein>
<evidence type="ECO:0000313" key="1">
    <source>
        <dbReference type="EMBL" id="KAJ4714458.1"/>
    </source>
</evidence>
<dbReference type="EMBL" id="CM051400">
    <property type="protein sequence ID" value="KAJ4714458.1"/>
    <property type="molecule type" value="Genomic_DNA"/>
</dbReference>
<comment type="caution">
    <text evidence="1">The sequence shown here is derived from an EMBL/GenBank/DDBJ whole genome shotgun (WGS) entry which is preliminary data.</text>
</comment>